<keyword evidence="3" id="KW-1185">Reference proteome</keyword>
<evidence type="ECO:0000313" key="3">
    <source>
        <dbReference type="Proteomes" id="UP000828390"/>
    </source>
</evidence>
<feature type="region of interest" description="Disordered" evidence="1">
    <location>
        <begin position="1"/>
        <end position="29"/>
    </location>
</feature>
<feature type="non-terminal residue" evidence="2">
    <location>
        <position position="70"/>
    </location>
</feature>
<evidence type="ECO:0000256" key="1">
    <source>
        <dbReference type="SAM" id="MobiDB-lite"/>
    </source>
</evidence>
<protein>
    <submittedName>
        <fullName evidence="2">Uncharacterized protein</fullName>
    </submittedName>
</protein>
<reference evidence="2" key="2">
    <citation type="submission" date="2020-11" db="EMBL/GenBank/DDBJ databases">
        <authorList>
            <person name="McCartney M.A."/>
            <person name="Auch B."/>
            <person name="Kono T."/>
            <person name="Mallez S."/>
            <person name="Becker A."/>
            <person name="Gohl D.M."/>
            <person name="Silverstein K.A.T."/>
            <person name="Koren S."/>
            <person name="Bechman K.B."/>
            <person name="Herman A."/>
            <person name="Abrahante J.E."/>
            <person name="Garbe J."/>
        </authorList>
    </citation>
    <scope>NUCLEOTIDE SEQUENCE</scope>
    <source>
        <strain evidence="2">Duluth1</strain>
        <tissue evidence="2">Whole animal</tissue>
    </source>
</reference>
<dbReference type="AlphaFoldDB" id="A0A9D4IY22"/>
<organism evidence="2 3">
    <name type="scientific">Dreissena polymorpha</name>
    <name type="common">Zebra mussel</name>
    <name type="synonym">Mytilus polymorpha</name>
    <dbReference type="NCBI Taxonomy" id="45954"/>
    <lineage>
        <taxon>Eukaryota</taxon>
        <taxon>Metazoa</taxon>
        <taxon>Spiralia</taxon>
        <taxon>Lophotrochozoa</taxon>
        <taxon>Mollusca</taxon>
        <taxon>Bivalvia</taxon>
        <taxon>Autobranchia</taxon>
        <taxon>Heteroconchia</taxon>
        <taxon>Euheterodonta</taxon>
        <taxon>Imparidentia</taxon>
        <taxon>Neoheterodontei</taxon>
        <taxon>Myida</taxon>
        <taxon>Dreissenoidea</taxon>
        <taxon>Dreissenidae</taxon>
        <taxon>Dreissena</taxon>
    </lineage>
</organism>
<dbReference type="Proteomes" id="UP000828390">
    <property type="component" value="Unassembled WGS sequence"/>
</dbReference>
<accession>A0A9D4IY22</accession>
<gene>
    <name evidence="2" type="ORF">DPMN_146013</name>
</gene>
<comment type="caution">
    <text evidence="2">The sequence shown here is derived from an EMBL/GenBank/DDBJ whole genome shotgun (WGS) entry which is preliminary data.</text>
</comment>
<proteinExistence type="predicted"/>
<reference evidence="2" key="1">
    <citation type="journal article" date="2019" name="bioRxiv">
        <title>The Genome of the Zebra Mussel, Dreissena polymorpha: A Resource for Invasive Species Research.</title>
        <authorList>
            <person name="McCartney M.A."/>
            <person name="Auch B."/>
            <person name="Kono T."/>
            <person name="Mallez S."/>
            <person name="Zhang Y."/>
            <person name="Obille A."/>
            <person name="Becker A."/>
            <person name="Abrahante J.E."/>
            <person name="Garbe J."/>
            <person name="Badalamenti J.P."/>
            <person name="Herman A."/>
            <person name="Mangelson H."/>
            <person name="Liachko I."/>
            <person name="Sullivan S."/>
            <person name="Sone E.D."/>
            <person name="Koren S."/>
            <person name="Silverstein K.A.T."/>
            <person name="Beckman K.B."/>
            <person name="Gohl D.M."/>
        </authorList>
    </citation>
    <scope>NUCLEOTIDE SEQUENCE</scope>
    <source>
        <strain evidence="2">Duluth1</strain>
        <tissue evidence="2">Whole animal</tissue>
    </source>
</reference>
<evidence type="ECO:0000313" key="2">
    <source>
        <dbReference type="EMBL" id="KAH3792516.1"/>
    </source>
</evidence>
<sequence>MAWRDPITKDVLETPRSRGDPGSFTGDRTSDLWITTYPLLNALLKCTGISPGILSILSDYLPSQVIKMFM</sequence>
<feature type="compositionally biased region" description="Basic and acidic residues" evidence="1">
    <location>
        <begin position="1"/>
        <end position="19"/>
    </location>
</feature>
<name>A0A9D4IY22_DREPO</name>
<dbReference type="EMBL" id="JAIWYP010000007">
    <property type="protein sequence ID" value="KAH3792516.1"/>
    <property type="molecule type" value="Genomic_DNA"/>
</dbReference>